<dbReference type="PANTHER" id="PTHR43671">
    <property type="entry name" value="SERINE/THREONINE-PROTEIN KINASE NEK"/>
    <property type="match status" value="1"/>
</dbReference>
<gene>
    <name evidence="10" type="ORF">LTR09_005189</name>
</gene>
<dbReference type="Gene3D" id="3.30.200.20">
    <property type="entry name" value="Phosphorylase Kinase, domain 1"/>
    <property type="match status" value="1"/>
</dbReference>
<evidence type="ECO:0000256" key="1">
    <source>
        <dbReference type="ARBA" id="ARBA00012513"/>
    </source>
</evidence>
<comment type="catalytic activity">
    <reaction evidence="7">
        <text>L-threonyl-[protein] + ATP = O-phospho-L-threonyl-[protein] + ADP + H(+)</text>
        <dbReference type="Rhea" id="RHEA:46608"/>
        <dbReference type="Rhea" id="RHEA-COMP:11060"/>
        <dbReference type="Rhea" id="RHEA-COMP:11605"/>
        <dbReference type="ChEBI" id="CHEBI:15378"/>
        <dbReference type="ChEBI" id="CHEBI:30013"/>
        <dbReference type="ChEBI" id="CHEBI:30616"/>
        <dbReference type="ChEBI" id="CHEBI:61977"/>
        <dbReference type="ChEBI" id="CHEBI:456216"/>
        <dbReference type="EC" id="2.7.11.1"/>
    </reaction>
</comment>
<dbReference type="GO" id="GO:0005524">
    <property type="term" value="F:ATP binding"/>
    <property type="evidence" value="ECO:0007669"/>
    <property type="project" value="UniProtKB-KW"/>
</dbReference>
<dbReference type="Gene3D" id="1.10.510.10">
    <property type="entry name" value="Transferase(Phosphotransferase) domain 1"/>
    <property type="match status" value="1"/>
</dbReference>
<evidence type="ECO:0000256" key="3">
    <source>
        <dbReference type="ARBA" id="ARBA00022679"/>
    </source>
</evidence>
<dbReference type="GO" id="GO:0004674">
    <property type="term" value="F:protein serine/threonine kinase activity"/>
    <property type="evidence" value="ECO:0007669"/>
    <property type="project" value="UniProtKB-KW"/>
</dbReference>
<dbReference type="PANTHER" id="PTHR43671:SF98">
    <property type="entry name" value="SERINE_THREONINE-PROTEIN KINASE NEK11"/>
    <property type="match status" value="1"/>
</dbReference>
<sequence length="407" mass="45199">MESATLERPRGLETAGEIRFAFATVVSMTMSNFLDAVIRLIPSRCRHIRSKDAAAELEKNGTGRCKSCSPPILAQPHFKKNDKYVTVKSFEAGEEGECSVIRSKSTGGLFAVKHTRAVVQPKPTHTPQSGLRVPLPSEARMLLRAPNHRNIIRFLHVQPSTSPNRHLIYLEYCSGGDLLEQLRTWRDEKLKTPPIFTLHVLISLSRALAFIHHGLQPVSRQKYTYRANHQALIHGDIKPDNIFLRWPATDCGMPDIVLADFGMAQIASESRGITGTPGYDSPEVRAVAKLRKDDPAAYQATRWRRVMTTKSDVYQMGLILHLLATGRYFKVDSDPALIDLPVSGEGESVVGLLAFMVEPVDRAECTTSLETGCLHAVDALEQRRDVVFARHGALDGSLWNVCSLKKA</sequence>
<keyword evidence="3" id="KW-0808">Transferase</keyword>
<evidence type="ECO:0000259" key="9">
    <source>
        <dbReference type="PROSITE" id="PS50011"/>
    </source>
</evidence>
<evidence type="ECO:0000256" key="2">
    <source>
        <dbReference type="ARBA" id="ARBA00022527"/>
    </source>
</evidence>
<dbReference type="AlphaFoldDB" id="A0AAJ0DNP4"/>
<feature type="domain" description="Protein kinase" evidence="9">
    <location>
        <begin position="84"/>
        <end position="407"/>
    </location>
</feature>
<accession>A0AAJ0DNP4</accession>
<dbReference type="PROSITE" id="PS50011">
    <property type="entry name" value="PROTEIN_KINASE_DOM"/>
    <property type="match status" value="1"/>
</dbReference>
<evidence type="ECO:0000256" key="6">
    <source>
        <dbReference type="ARBA" id="ARBA00022840"/>
    </source>
</evidence>
<dbReference type="PROSITE" id="PS00108">
    <property type="entry name" value="PROTEIN_KINASE_ST"/>
    <property type="match status" value="1"/>
</dbReference>
<evidence type="ECO:0000256" key="5">
    <source>
        <dbReference type="ARBA" id="ARBA00022777"/>
    </source>
</evidence>
<protein>
    <recommendedName>
        <fullName evidence="1">non-specific serine/threonine protein kinase</fullName>
        <ecNumber evidence="1">2.7.11.1</ecNumber>
    </recommendedName>
</protein>
<dbReference type="GO" id="GO:0005634">
    <property type="term" value="C:nucleus"/>
    <property type="evidence" value="ECO:0007669"/>
    <property type="project" value="TreeGrafter"/>
</dbReference>
<keyword evidence="5" id="KW-0418">Kinase</keyword>
<dbReference type="InterPro" id="IPR008271">
    <property type="entry name" value="Ser/Thr_kinase_AS"/>
</dbReference>
<keyword evidence="11" id="KW-1185">Reference proteome</keyword>
<comment type="catalytic activity">
    <reaction evidence="8">
        <text>L-seryl-[protein] + ATP = O-phospho-L-seryl-[protein] + ADP + H(+)</text>
        <dbReference type="Rhea" id="RHEA:17989"/>
        <dbReference type="Rhea" id="RHEA-COMP:9863"/>
        <dbReference type="Rhea" id="RHEA-COMP:11604"/>
        <dbReference type="ChEBI" id="CHEBI:15378"/>
        <dbReference type="ChEBI" id="CHEBI:29999"/>
        <dbReference type="ChEBI" id="CHEBI:30616"/>
        <dbReference type="ChEBI" id="CHEBI:83421"/>
        <dbReference type="ChEBI" id="CHEBI:456216"/>
        <dbReference type="EC" id="2.7.11.1"/>
    </reaction>
</comment>
<evidence type="ECO:0000256" key="7">
    <source>
        <dbReference type="ARBA" id="ARBA00047899"/>
    </source>
</evidence>
<dbReference type="SUPFAM" id="SSF56112">
    <property type="entry name" value="Protein kinase-like (PK-like)"/>
    <property type="match status" value="1"/>
</dbReference>
<evidence type="ECO:0000256" key="8">
    <source>
        <dbReference type="ARBA" id="ARBA00048679"/>
    </source>
</evidence>
<dbReference type="SMART" id="SM00220">
    <property type="entry name" value="S_TKc"/>
    <property type="match status" value="1"/>
</dbReference>
<dbReference type="InterPro" id="IPR011009">
    <property type="entry name" value="Kinase-like_dom_sf"/>
</dbReference>
<evidence type="ECO:0000313" key="10">
    <source>
        <dbReference type="EMBL" id="KAK3053909.1"/>
    </source>
</evidence>
<keyword evidence="6" id="KW-0067">ATP-binding</keyword>
<reference evidence="10" key="1">
    <citation type="submission" date="2023-04" db="EMBL/GenBank/DDBJ databases">
        <title>Black Yeasts Isolated from many extreme environments.</title>
        <authorList>
            <person name="Coleine C."/>
            <person name="Stajich J.E."/>
            <person name="Selbmann L."/>
        </authorList>
    </citation>
    <scope>NUCLEOTIDE SEQUENCE</scope>
    <source>
        <strain evidence="10">CCFEE 5312</strain>
    </source>
</reference>
<name>A0AAJ0DNP4_9PEZI</name>
<proteinExistence type="predicted"/>
<evidence type="ECO:0000256" key="4">
    <source>
        <dbReference type="ARBA" id="ARBA00022741"/>
    </source>
</evidence>
<comment type="caution">
    <text evidence="10">The sequence shown here is derived from an EMBL/GenBank/DDBJ whole genome shotgun (WGS) entry which is preliminary data.</text>
</comment>
<keyword evidence="4" id="KW-0547">Nucleotide-binding</keyword>
<keyword evidence="2" id="KW-0723">Serine/threonine-protein kinase</keyword>
<dbReference type="CDD" id="cd00180">
    <property type="entry name" value="PKc"/>
    <property type="match status" value="1"/>
</dbReference>
<dbReference type="InterPro" id="IPR050660">
    <property type="entry name" value="NEK_Ser/Thr_kinase"/>
</dbReference>
<dbReference type="Proteomes" id="UP001271007">
    <property type="component" value="Unassembled WGS sequence"/>
</dbReference>
<dbReference type="InterPro" id="IPR000719">
    <property type="entry name" value="Prot_kinase_dom"/>
</dbReference>
<evidence type="ECO:0000313" key="11">
    <source>
        <dbReference type="Proteomes" id="UP001271007"/>
    </source>
</evidence>
<dbReference type="Pfam" id="PF00069">
    <property type="entry name" value="Pkinase"/>
    <property type="match status" value="1"/>
</dbReference>
<organism evidence="10 11">
    <name type="scientific">Extremus antarcticus</name>
    <dbReference type="NCBI Taxonomy" id="702011"/>
    <lineage>
        <taxon>Eukaryota</taxon>
        <taxon>Fungi</taxon>
        <taxon>Dikarya</taxon>
        <taxon>Ascomycota</taxon>
        <taxon>Pezizomycotina</taxon>
        <taxon>Dothideomycetes</taxon>
        <taxon>Dothideomycetidae</taxon>
        <taxon>Mycosphaerellales</taxon>
        <taxon>Extremaceae</taxon>
        <taxon>Extremus</taxon>
    </lineage>
</organism>
<dbReference type="EMBL" id="JAWDJX010000014">
    <property type="protein sequence ID" value="KAK3053909.1"/>
    <property type="molecule type" value="Genomic_DNA"/>
</dbReference>
<dbReference type="EC" id="2.7.11.1" evidence="1"/>